<dbReference type="KEGG" id="bvo:Pan97_52340"/>
<evidence type="ECO:0000259" key="1">
    <source>
        <dbReference type="Pfam" id="PF01548"/>
    </source>
</evidence>
<dbReference type="KEGG" id="bvo:Pan97_01670"/>
<dbReference type="PANTHER" id="PTHR33055:SF3">
    <property type="entry name" value="PUTATIVE TRANSPOSASE FOR IS117-RELATED"/>
    <property type="match status" value="1"/>
</dbReference>
<reference evidence="3" key="2">
    <citation type="journal article" date="2020" name="Antonie Van Leeuwenhoek">
        <title>Description of the novel planctomycetal genus Bremerella, containing Bremerella volcania sp. nov., isolated from an active volcanic site, and reclassification of Blastopirellula cremea as Bremerella cremea comb. nov.</title>
        <authorList>
            <person name="Rensink S."/>
            <person name="Wiegand S."/>
            <person name="Kallscheuer N."/>
            <person name="Rast P."/>
            <person name="Peeters S.H."/>
            <person name="Heuer A."/>
            <person name="Boedeker C."/>
            <person name="Jetten M.S.M."/>
            <person name="Rohde M."/>
            <person name="Jogler M."/>
            <person name="Jogler C."/>
        </authorList>
    </citation>
    <scope>NUCLEOTIDE SEQUENCE</scope>
    <source>
        <strain evidence="3">Pan97</strain>
    </source>
</reference>
<accession>A0A518C1U7</accession>
<dbReference type="GO" id="GO:0004803">
    <property type="term" value="F:transposase activity"/>
    <property type="evidence" value="ECO:0007669"/>
    <property type="project" value="InterPro"/>
</dbReference>
<evidence type="ECO:0000313" key="5">
    <source>
        <dbReference type="Proteomes" id="UP000318626"/>
    </source>
</evidence>
<sequence length="346" mass="38954">MPSLPTFVGLDYHQDLVQVCVLDSEGRTLANRSVRNEADLIARFALQHGTPQRVAIEACCGAADLAEELVTHRNLPVQLAHPGYVARMKRSPDKTDLADAQLLADLARVNYLPSVWLAPEATRQLRRLVRHRAQLVRRRRDVKLRIRGLLRENRVPSPGGTPWTKKWLTWLQETDDLAPSDRWLVEDHLEELTSLGRRIRAVEAKIRHTVEDDPVVAKLLTMPGVGLVTAVTLRAEIGRFDRFTRGKQLARFCGVTPRNASSGQRQADAGLIKAGNPDLRTVLIELGHRLIRQTSGPWTKLATGMLSRGKPKNVVVAAVANRWVRWLHHELRRETPQADRVLEQAV</sequence>
<dbReference type="InterPro" id="IPR002525">
    <property type="entry name" value="Transp_IS110-like_N"/>
</dbReference>
<dbReference type="Pfam" id="PF01548">
    <property type="entry name" value="DEDD_Tnp_IS110"/>
    <property type="match status" value="1"/>
</dbReference>
<dbReference type="GO" id="GO:0006313">
    <property type="term" value="P:DNA transposition"/>
    <property type="evidence" value="ECO:0007669"/>
    <property type="project" value="InterPro"/>
</dbReference>
<name>A0A518C1U7_9BACT</name>
<dbReference type="EMBL" id="CP036289">
    <property type="protein sequence ID" value="QDU73200.1"/>
    <property type="molecule type" value="Genomic_DNA"/>
</dbReference>
<dbReference type="RefSeq" id="WP_144969839.1">
    <property type="nucleotide sequence ID" value="NZ_CP036289.1"/>
</dbReference>
<dbReference type="OrthoDB" id="8261795at2"/>
<proteinExistence type="predicted"/>
<feature type="domain" description="Transposase IS110-like N-terminal" evidence="1">
    <location>
        <begin position="8"/>
        <end position="152"/>
    </location>
</feature>
<dbReference type="Pfam" id="PF02371">
    <property type="entry name" value="Transposase_20"/>
    <property type="match status" value="1"/>
</dbReference>
<dbReference type="AlphaFoldDB" id="A0A518C1U7"/>
<dbReference type="EMBL" id="CP036289">
    <property type="protein sequence ID" value="QDU78152.1"/>
    <property type="molecule type" value="Genomic_DNA"/>
</dbReference>
<keyword evidence="5" id="KW-1185">Reference proteome</keyword>
<protein>
    <submittedName>
        <fullName evidence="3">Transposase IS116/IS110/IS902 family protein</fullName>
    </submittedName>
</protein>
<reference evidence="5" key="1">
    <citation type="submission" date="2019-02" db="EMBL/GenBank/DDBJ databases">
        <title>Deep-cultivation of Planctomycetes and their phenomic and genomic characterization uncovers novel biology.</title>
        <authorList>
            <person name="Wiegand S."/>
            <person name="Jogler M."/>
            <person name="Boedeker C."/>
            <person name="Pinto D."/>
            <person name="Vollmers J."/>
            <person name="Rivas-Marin E."/>
            <person name="Kohn T."/>
            <person name="Peeters S.H."/>
            <person name="Heuer A."/>
            <person name="Rast P."/>
            <person name="Oberbeckmann S."/>
            <person name="Bunk B."/>
            <person name="Jeske O."/>
            <person name="Meyerdierks A."/>
            <person name="Storesund J.E."/>
            <person name="Kallscheuer N."/>
            <person name="Luecker S."/>
            <person name="Lage O.M."/>
            <person name="Pohl T."/>
            <person name="Merkel B.J."/>
            <person name="Hornburger P."/>
            <person name="Mueller R.-W."/>
            <person name="Bruemmer F."/>
            <person name="Labrenz M."/>
            <person name="Spormann A.M."/>
            <person name="Op den Camp H."/>
            <person name="Overmann J."/>
            <person name="Amann R."/>
            <person name="Jetten M.S.M."/>
            <person name="Mascher T."/>
            <person name="Medema M.H."/>
            <person name="Devos D.P."/>
            <person name="Kaster A.-K."/>
            <person name="Ovreas L."/>
            <person name="Rohde M."/>
            <person name="Galperin M.Y."/>
            <person name="Jogler C."/>
        </authorList>
    </citation>
    <scope>NUCLEOTIDE SEQUENCE [LARGE SCALE GENOMIC DNA]</scope>
    <source>
        <strain evidence="5">Pan97</strain>
    </source>
</reference>
<dbReference type="PANTHER" id="PTHR33055">
    <property type="entry name" value="TRANSPOSASE FOR INSERTION SEQUENCE ELEMENT IS1111A"/>
    <property type="match status" value="1"/>
</dbReference>
<evidence type="ECO:0000313" key="3">
    <source>
        <dbReference type="EMBL" id="QDU73200.1"/>
    </source>
</evidence>
<dbReference type="NCBIfam" id="NF033542">
    <property type="entry name" value="transpos_IS110"/>
    <property type="match status" value="1"/>
</dbReference>
<dbReference type="InterPro" id="IPR047650">
    <property type="entry name" value="Transpos_IS110"/>
</dbReference>
<evidence type="ECO:0000259" key="2">
    <source>
        <dbReference type="Pfam" id="PF02371"/>
    </source>
</evidence>
<evidence type="ECO:0000313" key="4">
    <source>
        <dbReference type="EMBL" id="QDU78152.1"/>
    </source>
</evidence>
<feature type="domain" description="Transposase IS116/IS110/IS902 C-terminal" evidence="2">
    <location>
        <begin position="218"/>
        <end position="297"/>
    </location>
</feature>
<gene>
    <name evidence="3" type="ORF">Pan97_01670</name>
    <name evidence="4" type="ORF">Pan97_52340</name>
</gene>
<organism evidence="3 5">
    <name type="scientific">Bremerella volcania</name>
    <dbReference type="NCBI Taxonomy" id="2527984"/>
    <lineage>
        <taxon>Bacteria</taxon>
        <taxon>Pseudomonadati</taxon>
        <taxon>Planctomycetota</taxon>
        <taxon>Planctomycetia</taxon>
        <taxon>Pirellulales</taxon>
        <taxon>Pirellulaceae</taxon>
        <taxon>Bremerella</taxon>
    </lineage>
</organism>
<dbReference type="InterPro" id="IPR003346">
    <property type="entry name" value="Transposase_20"/>
</dbReference>
<dbReference type="GO" id="GO:0003677">
    <property type="term" value="F:DNA binding"/>
    <property type="evidence" value="ECO:0007669"/>
    <property type="project" value="InterPro"/>
</dbReference>
<dbReference type="Proteomes" id="UP000318626">
    <property type="component" value="Chromosome"/>
</dbReference>